<reference evidence="6 7" key="1">
    <citation type="submission" date="2017-10" db="EMBL/GenBank/DDBJ databases">
        <title>Sedimentibacterium mangrovi gen. nov., sp. nov., a novel member of family Phyllobacteriacea isolated from mangrove sediment.</title>
        <authorList>
            <person name="Liao H."/>
            <person name="Tian Y."/>
        </authorList>
    </citation>
    <scope>NUCLEOTIDE SEQUENCE [LARGE SCALE GENOMIC DNA]</scope>
    <source>
        <strain evidence="6 7">X9-2-2</strain>
    </source>
</reference>
<evidence type="ECO:0000256" key="2">
    <source>
        <dbReference type="ARBA" id="ARBA00022630"/>
    </source>
</evidence>
<dbReference type="PANTHER" id="PTHR10851:SF3">
    <property type="entry name" value="PYRIDOXINE_PYRIDOXAMINE 5'-PHOSPHATE OXIDASE 2"/>
    <property type="match status" value="1"/>
</dbReference>
<proteinExistence type="predicted"/>
<dbReference type="InterPro" id="IPR000659">
    <property type="entry name" value="Pyridox_Oxase"/>
</dbReference>
<dbReference type="Pfam" id="PF12766">
    <property type="entry name" value="Pyridox_oxase_2"/>
    <property type="match status" value="1"/>
</dbReference>
<dbReference type="SUPFAM" id="SSF50475">
    <property type="entry name" value="FMN-binding split barrel"/>
    <property type="match status" value="1"/>
</dbReference>
<keyword evidence="4" id="KW-0560">Oxidoreductase</keyword>
<evidence type="ECO:0000313" key="7">
    <source>
        <dbReference type="Proteomes" id="UP000221168"/>
    </source>
</evidence>
<comment type="cofactor">
    <cofactor evidence="1">
        <name>FMN</name>
        <dbReference type="ChEBI" id="CHEBI:58210"/>
    </cofactor>
</comment>
<evidence type="ECO:0000256" key="1">
    <source>
        <dbReference type="ARBA" id="ARBA00001917"/>
    </source>
</evidence>
<protein>
    <recommendedName>
        <fullName evidence="5">Pyridoxamine 5'-phosphate oxidase Alr4036 family FMN-binding domain-containing protein</fullName>
    </recommendedName>
</protein>
<feature type="domain" description="Pyridoxamine 5'-phosphate oxidase Alr4036 family FMN-binding" evidence="5">
    <location>
        <begin position="19"/>
        <end position="104"/>
    </location>
</feature>
<sequence length="200" mass="21718">MTKPAWHDDLQAFSAWCRQVLAEAAAGSDLQPRLMQVATIAPDGSPRLRTVMLRSVERGGWRVTFHTDATSSKAAELAADPRLEIHVWRQDLQLMIRLRGTALLARPPEPDALAAWTGLPDRTRHVYRLAAPQGGTIAAGGAYARHEPPAAGIADPGLAHFTVVNVAVDEIEGVSLEPAGHRRAVWQAPGRGRADRWLVP</sequence>
<dbReference type="InterPro" id="IPR012349">
    <property type="entry name" value="Split_barrel_FMN-bd"/>
</dbReference>
<dbReference type="InterPro" id="IPR024624">
    <property type="entry name" value="Pyridox_Oxase_Alr4036_FMN-bd"/>
</dbReference>
<evidence type="ECO:0000256" key="3">
    <source>
        <dbReference type="ARBA" id="ARBA00022643"/>
    </source>
</evidence>
<keyword evidence="3" id="KW-0288">FMN</keyword>
<dbReference type="Gene3D" id="2.30.110.10">
    <property type="entry name" value="Electron Transport, Fmn-binding Protein, Chain A"/>
    <property type="match status" value="1"/>
</dbReference>
<evidence type="ECO:0000259" key="5">
    <source>
        <dbReference type="Pfam" id="PF12766"/>
    </source>
</evidence>
<dbReference type="RefSeq" id="WP_099307102.1">
    <property type="nucleotide sequence ID" value="NZ_PDVP01000009.1"/>
</dbReference>
<dbReference type="AlphaFoldDB" id="A0A2G1QL33"/>
<dbReference type="PANTHER" id="PTHR10851">
    <property type="entry name" value="PYRIDOXINE-5-PHOSPHATE OXIDASE"/>
    <property type="match status" value="1"/>
</dbReference>
<evidence type="ECO:0000256" key="4">
    <source>
        <dbReference type="ARBA" id="ARBA00023002"/>
    </source>
</evidence>
<organism evidence="6 7">
    <name type="scientific">Zhengella mangrovi</name>
    <dbReference type="NCBI Taxonomy" id="1982044"/>
    <lineage>
        <taxon>Bacteria</taxon>
        <taxon>Pseudomonadati</taxon>
        <taxon>Pseudomonadota</taxon>
        <taxon>Alphaproteobacteria</taxon>
        <taxon>Hyphomicrobiales</taxon>
        <taxon>Notoacmeibacteraceae</taxon>
        <taxon>Zhengella</taxon>
    </lineage>
</organism>
<keyword evidence="2" id="KW-0285">Flavoprotein</keyword>
<dbReference type="GO" id="GO:0004733">
    <property type="term" value="F:pyridoxamine phosphate oxidase activity"/>
    <property type="evidence" value="ECO:0007669"/>
    <property type="project" value="InterPro"/>
</dbReference>
<dbReference type="Proteomes" id="UP000221168">
    <property type="component" value="Unassembled WGS sequence"/>
</dbReference>
<accession>A0A2G1QL33</accession>
<dbReference type="GO" id="GO:0010181">
    <property type="term" value="F:FMN binding"/>
    <property type="evidence" value="ECO:0007669"/>
    <property type="project" value="InterPro"/>
</dbReference>
<dbReference type="GO" id="GO:0008615">
    <property type="term" value="P:pyridoxine biosynthetic process"/>
    <property type="evidence" value="ECO:0007669"/>
    <property type="project" value="InterPro"/>
</dbReference>
<name>A0A2G1QL33_9HYPH</name>
<dbReference type="EMBL" id="PDVP01000009">
    <property type="protein sequence ID" value="PHP66171.1"/>
    <property type="molecule type" value="Genomic_DNA"/>
</dbReference>
<keyword evidence="7" id="KW-1185">Reference proteome</keyword>
<gene>
    <name evidence="6" type="ORF">CSC94_14590</name>
</gene>
<evidence type="ECO:0000313" key="6">
    <source>
        <dbReference type="EMBL" id="PHP66171.1"/>
    </source>
</evidence>
<dbReference type="OrthoDB" id="5120525at2"/>
<comment type="caution">
    <text evidence="6">The sequence shown here is derived from an EMBL/GenBank/DDBJ whole genome shotgun (WGS) entry which is preliminary data.</text>
</comment>